<protein>
    <recommendedName>
        <fullName evidence="3">RiboL-PSP-HEPN domain-containing protein</fullName>
    </recommendedName>
</protein>
<organism evidence="1 2">
    <name type="scientific">Comamonas testosteroni</name>
    <name type="common">Pseudomonas testosteroni</name>
    <dbReference type="NCBI Taxonomy" id="285"/>
    <lineage>
        <taxon>Bacteria</taxon>
        <taxon>Pseudomonadati</taxon>
        <taxon>Pseudomonadota</taxon>
        <taxon>Betaproteobacteria</taxon>
        <taxon>Burkholderiales</taxon>
        <taxon>Comamonadaceae</taxon>
        <taxon>Comamonas</taxon>
    </lineage>
</organism>
<reference evidence="1 2" key="1">
    <citation type="submission" date="2013-09" db="EMBL/GenBank/DDBJ databases">
        <title>High correlation between genotypes and phenotypes of environmental bacteria Comamonas testosteroni strains.</title>
        <authorList>
            <person name="Liu L."/>
            <person name="Zhu W."/>
            <person name="Xia X."/>
            <person name="Xu B."/>
            <person name="Luo M."/>
            <person name="Wang G."/>
        </authorList>
    </citation>
    <scope>NUCLEOTIDE SEQUENCE [LARGE SCALE GENOMIC DNA]</scope>
    <source>
        <strain evidence="1 2">JL40</strain>
    </source>
</reference>
<dbReference type="EMBL" id="AWOR01000043">
    <property type="protein sequence ID" value="KGH30563.1"/>
    <property type="molecule type" value="Genomic_DNA"/>
</dbReference>
<evidence type="ECO:0008006" key="3">
    <source>
        <dbReference type="Google" id="ProtNLM"/>
    </source>
</evidence>
<dbReference type="Proteomes" id="UP000029553">
    <property type="component" value="Unassembled WGS sequence"/>
</dbReference>
<sequence>MLVACFLNLVRQHMQIQRQNFARIGTLTHLFADACERGYDQFIDLSEKIKVFEPSDYAPEHVEAERLRDIAGLQTIVFSGMCFESAIYEYAADHLGDAYVKEHLDKLDVLSKWVIVMRLVAGYEFQKDLAPYSALKGLVSARNRLVHSKSEPYNFANPRDQLDRLMAEEQKLVLSVHNAYRAIPLISLELESALGSLNNPLPSFDPEVCPALVIPKNLQQTIADCRSILSKAKKS</sequence>
<gene>
    <name evidence="1" type="ORF">P353_09960</name>
</gene>
<name>A0A096FLG1_COMTE</name>
<proteinExistence type="predicted"/>
<evidence type="ECO:0000313" key="2">
    <source>
        <dbReference type="Proteomes" id="UP000029553"/>
    </source>
</evidence>
<accession>A0A096FLG1</accession>
<dbReference type="AlphaFoldDB" id="A0A096FLG1"/>
<evidence type="ECO:0000313" key="1">
    <source>
        <dbReference type="EMBL" id="KGH30563.1"/>
    </source>
</evidence>
<comment type="caution">
    <text evidence="1">The sequence shown here is derived from an EMBL/GenBank/DDBJ whole genome shotgun (WGS) entry which is preliminary data.</text>
</comment>